<dbReference type="Proteomes" id="UP001422759">
    <property type="component" value="Unassembled WGS sequence"/>
</dbReference>
<evidence type="ECO:0000256" key="3">
    <source>
        <dbReference type="ARBA" id="ARBA00022692"/>
    </source>
</evidence>
<gene>
    <name evidence="11" type="ORF">GCM10009760_36690</name>
</gene>
<evidence type="ECO:0000256" key="2">
    <source>
        <dbReference type="ARBA" id="ARBA00022475"/>
    </source>
</evidence>
<dbReference type="InterPro" id="IPR025857">
    <property type="entry name" value="MacB_PCD"/>
</dbReference>
<comment type="caution">
    <text evidence="11">The sequence shown here is derived from an EMBL/GenBank/DDBJ whole genome shotgun (WGS) entry which is preliminary data.</text>
</comment>
<keyword evidence="5 8" id="KW-0472">Membrane</keyword>
<proteinExistence type="inferred from homology"/>
<protein>
    <submittedName>
        <fullName evidence="11">ABC transporter permease</fullName>
    </submittedName>
</protein>
<evidence type="ECO:0000256" key="5">
    <source>
        <dbReference type="ARBA" id="ARBA00023136"/>
    </source>
</evidence>
<dbReference type="Pfam" id="PF02687">
    <property type="entry name" value="FtsX"/>
    <property type="match status" value="2"/>
</dbReference>
<feature type="transmembrane region" description="Helical" evidence="8">
    <location>
        <begin position="449"/>
        <end position="482"/>
    </location>
</feature>
<feature type="transmembrane region" description="Helical" evidence="8">
    <location>
        <begin position="322"/>
        <end position="346"/>
    </location>
</feature>
<feature type="domain" description="MacB-like periplasmic core" evidence="10">
    <location>
        <begin position="499"/>
        <end position="666"/>
    </location>
</feature>
<dbReference type="Pfam" id="PF12704">
    <property type="entry name" value="MacB_PCD"/>
    <property type="match status" value="2"/>
</dbReference>
<feature type="domain" description="ABC3 transporter permease C-terminal" evidence="9">
    <location>
        <begin position="277"/>
        <end position="398"/>
    </location>
</feature>
<feature type="domain" description="ABC3 transporter permease C-terminal" evidence="9">
    <location>
        <begin position="741"/>
        <end position="857"/>
    </location>
</feature>
<feature type="transmembrane region" description="Helical" evidence="8">
    <location>
        <begin position="831"/>
        <end position="850"/>
    </location>
</feature>
<evidence type="ECO:0000259" key="9">
    <source>
        <dbReference type="Pfam" id="PF02687"/>
    </source>
</evidence>
<feature type="transmembrane region" description="Helical" evidence="8">
    <location>
        <begin position="274"/>
        <end position="299"/>
    </location>
</feature>
<evidence type="ECO:0000256" key="6">
    <source>
        <dbReference type="ARBA" id="ARBA00038076"/>
    </source>
</evidence>
<feature type="region of interest" description="Disordered" evidence="7">
    <location>
        <begin position="129"/>
        <end position="150"/>
    </location>
</feature>
<dbReference type="InterPro" id="IPR003838">
    <property type="entry name" value="ABC3_permease_C"/>
</dbReference>
<organism evidence="11 12">
    <name type="scientific">Kitasatospora kazusensis</name>
    <dbReference type="NCBI Taxonomy" id="407974"/>
    <lineage>
        <taxon>Bacteria</taxon>
        <taxon>Bacillati</taxon>
        <taxon>Actinomycetota</taxon>
        <taxon>Actinomycetes</taxon>
        <taxon>Kitasatosporales</taxon>
        <taxon>Streptomycetaceae</taxon>
        <taxon>Kitasatospora</taxon>
    </lineage>
</organism>
<evidence type="ECO:0000256" key="7">
    <source>
        <dbReference type="SAM" id="MobiDB-lite"/>
    </source>
</evidence>
<comment type="subcellular location">
    <subcellularLocation>
        <location evidence="1">Cell membrane</location>
        <topology evidence="1">Multi-pass membrane protein</topology>
    </subcellularLocation>
</comment>
<sequence>MFRTALRNVLAHKGRLLMTALAIMLGTAFVAGTMVFSDTLGQAMKNSYSKSYSDIAVQVTDYSAGSGARTSQKGERASSRLDDATVRQIAALPGADRTQGVVSGFTAVADHKGKLIGEAWTARGANYAPDASGKDSRYPMADGRGPQKSGEIALDRSTADKGGYKVGDTVRIAANGPALNTTLTGIFTTDDPQVGSGGTLTLLDTASAQKMMLTPGQFSSITVSAKPGTSEDALLGEITAKLPGGNHFTTETGQQLTDEQSKMISDSTSAMKTMLLVFAAISLFVGIFIIANTFTMLIAQRTKELALLRAVGASRRQVTESVLVEALLIGAIASIAGVVAGIGIGAGMQALVGSLNSGMPTGPLVISPAALLVAPAVGIVVTVLSAVLPAVRASRIAPVAAMSGGDQPATQKSLLIRNIIGSVVAGGGLALVAMGAATGSSAGRLPVGFGAALALIGIFVLLPLLSRPVIALVGPLLSGLAGTPGKLARLNAVRNPRRTAATAAALTIGLTLVSALTVLGASVGGAVDKAVTSSMKADFDVSTASRTDLSPEVVAQIAKAPGISASSPLTNTYWNFDGTGRSVSGIDAGSVDQLLQPVMTSGSTAALAKGQILVSGEVAKEANLSVGSTVKVSTLGTGDDTGNGGGNGSTAIGSMTVGGVFEPNQMLSPVLMSNADIAKHDPAANVHDVLVKGHDGPTGALQQSIKDATDSNPVIEVKTKQDMRDEFNKIITFALNMMYGLLAMSVLVAVLGVINTLAMSVFERKREIGMLRAIGLDRGGIKRMVRLESVVISLFGATIGVLLGCFVAWAVNGTLESSISGLTTLVPYGKMLLFLALAGLVGLVAAMWPARRASKLDILDSIKTD</sequence>
<dbReference type="EMBL" id="BAAANT010000020">
    <property type="protein sequence ID" value="GAA2146697.1"/>
    <property type="molecule type" value="Genomic_DNA"/>
</dbReference>
<reference evidence="11 12" key="1">
    <citation type="journal article" date="2019" name="Int. J. Syst. Evol. Microbiol.">
        <title>The Global Catalogue of Microorganisms (GCM) 10K type strain sequencing project: providing services to taxonomists for standard genome sequencing and annotation.</title>
        <authorList>
            <consortium name="The Broad Institute Genomics Platform"/>
            <consortium name="The Broad Institute Genome Sequencing Center for Infectious Disease"/>
            <person name="Wu L."/>
            <person name="Ma J."/>
        </authorList>
    </citation>
    <scope>NUCLEOTIDE SEQUENCE [LARGE SCALE GENOMIC DNA]</scope>
    <source>
        <strain evidence="11 12">JCM 14560</strain>
    </source>
</reference>
<dbReference type="PANTHER" id="PTHR30572:SF4">
    <property type="entry name" value="ABC TRANSPORTER PERMEASE YTRF"/>
    <property type="match status" value="1"/>
</dbReference>
<evidence type="ECO:0000256" key="8">
    <source>
        <dbReference type="SAM" id="Phobius"/>
    </source>
</evidence>
<keyword evidence="4 8" id="KW-1133">Transmembrane helix</keyword>
<feature type="domain" description="MacB-like periplasmic core" evidence="10">
    <location>
        <begin position="17"/>
        <end position="240"/>
    </location>
</feature>
<dbReference type="InterPro" id="IPR050250">
    <property type="entry name" value="Macrolide_Exporter_MacB"/>
</dbReference>
<evidence type="ECO:0000259" key="10">
    <source>
        <dbReference type="Pfam" id="PF12704"/>
    </source>
</evidence>
<feature type="transmembrane region" description="Helical" evidence="8">
    <location>
        <begin position="737"/>
        <end position="762"/>
    </location>
</feature>
<evidence type="ECO:0000256" key="1">
    <source>
        <dbReference type="ARBA" id="ARBA00004651"/>
    </source>
</evidence>
<feature type="transmembrane region" description="Helical" evidence="8">
    <location>
        <begin position="790"/>
        <end position="811"/>
    </location>
</feature>
<keyword evidence="2" id="KW-1003">Cell membrane</keyword>
<evidence type="ECO:0000256" key="4">
    <source>
        <dbReference type="ARBA" id="ARBA00022989"/>
    </source>
</evidence>
<accession>A0ABN2ZS89</accession>
<feature type="transmembrane region" description="Helical" evidence="8">
    <location>
        <begin position="414"/>
        <end position="437"/>
    </location>
</feature>
<evidence type="ECO:0000313" key="12">
    <source>
        <dbReference type="Proteomes" id="UP001422759"/>
    </source>
</evidence>
<dbReference type="RefSeq" id="WP_344466276.1">
    <property type="nucleotide sequence ID" value="NZ_BAAANT010000020.1"/>
</dbReference>
<dbReference type="PANTHER" id="PTHR30572">
    <property type="entry name" value="MEMBRANE COMPONENT OF TRANSPORTER-RELATED"/>
    <property type="match status" value="1"/>
</dbReference>
<feature type="transmembrane region" description="Helical" evidence="8">
    <location>
        <begin position="503"/>
        <end position="527"/>
    </location>
</feature>
<name>A0ABN2ZS89_9ACTN</name>
<keyword evidence="3 8" id="KW-0812">Transmembrane</keyword>
<keyword evidence="12" id="KW-1185">Reference proteome</keyword>
<feature type="transmembrane region" description="Helical" evidence="8">
    <location>
        <begin position="366"/>
        <end position="393"/>
    </location>
</feature>
<evidence type="ECO:0000313" key="11">
    <source>
        <dbReference type="EMBL" id="GAA2146697.1"/>
    </source>
</evidence>
<comment type="similarity">
    <text evidence="6">Belongs to the ABC-4 integral membrane protein family.</text>
</comment>